<evidence type="ECO:0000256" key="6">
    <source>
        <dbReference type="ARBA" id="ARBA00023136"/>
    </source>
</evidence>
<dbReference type="InParanoid" id="A0A6J3C5K0"/>
<keyword evidence="6 7" id="KW-0472">Membrane</keyword>
<dbReference type="Pfam" id="PF02937">
    <property type="entry name" value="COX6C"/>
    <property type="match status" value="1"/>
</dbReference>
<evidence type="ECO:0000256" key="3">
    <source>
        <dbReference type="ARBA" id="ARBA00022792"/>
    </source>
</evidence>
<dbReference type="InterPro" id="IPR034884">
    <property type="entry name" value="Cytochrome_c_oxidase_VIc/VIIs"/>
</dbReference>
<gene>
    <name evidence="9" type="primary">LOC113511203</name>
</gene>
<keyword evidence="2 7" id="KW-0812">Transmembrane</keyword>
<dbReference type="Proteomes" id="UP001652740">
    <property type="component" value="Unplaced"/>
</dbReference>
<dbReference type="InterPro" id="IPR037169">
    <property type="entry name" value="Cytochrome_c_oxidase_VIc_sf"/>
</dbReference>
<evidence type="ECO:0000313" key="9">
    <source>
        <dbReference type="RefSeq" id="XP_031767972.1"/>
    </source>
</evidence>
<protein>
    <submittedName>
        <fullName evidence="9">Cytochrome c oxidase subunit 6C-like</fullName>
    </submittedName>
</protein>
<name>A0A6J3C5K0_GALME</name>
<keyword evidence="4 7" id="KW-1133">Transmembrane helix</keyword>
<reference evidence="9" key="1">
    <citation type="submission" date="2025-08" db="UniProtKB">
        <authorList>
            <consortium name="RefSeq"/>
        </authorList>
    </citation>
    <scope>IDENTIFICATION</scope>
    <source>
        <tissue evidence="9">Whole larvae</tissue>
    </source>
</reference>
<keyword evidence="5" id="KW-0496">Mitochondrion</keyword>
<dbReference type="AlphaFoldDB" id="A0A6J3C5K0"/>
<evidence type="ECO:0000256" key="5">
    <source>
        <dbReference type="ARBA" id="ARBA00023128"/>
    </source>
</evidence>
<dbReference type="RefSeq" id="XP_031767972.1">
    <property type="nucleotide sequence ID" value="XM_031912112.2"/>
</dbReference>
<evidence type="ECO:0000256" key="7">
    <source>
        <dbReference type="SAM" id="Phobius"/>
    </source>
</evidence>
<evidence type="ECO:0000256" key="1">
    <source>
        <dbReference type="ARBA" id="ARBA00004273"/>
    </source>
</evidence>
<dbReference type="OrthoDB" id="10051322at2759"/>
<dbReference type="KEGG" id="gmw:113511203"/>
<feature type="transmembrane region" description="Helical" evidence="7">
    <location>
        <begin position="43"/>
        <end position="62"/>
    </location>
</feature>
<organism evidence="8 9">
    <name type="scientific">Galleria mellonella</name>
    <name type="common">Greater wax moth</name>
    <dbReference type="NCBI Taxonomy" id="7137"/>
    <lineage>
        <taxon>Eukaryota</taxon>
        <taxon>Metazoa</taxon>
        <taxon>Ecdysozoa</taxon>
        <taxon>Arthropoda</taxon>
        <taxon>Hexapoda</taxon>
        <taxon>Insecta</taxon>
        <taxon>Pterygota</taxon>
        <taxon>Neoptera</taxon>
        <taxon>Endopterygota</taxon>
        <taxon>Lepidoptera</taxon>
        <taxon>Glossata</taxon>
        <taxon>Ditrysia</taxon>
        <taxon>Pyraloidea</taxon>
        <taxon>Pyralidae</taxon>
        <taxon>Galleriinae</taxon>
        <taxon>Galleria</taxon>
    </lineage>
</organism>
<dbReference type="Gene3D" id="4.10.93.10">
    <property type="entry name" value="Mitochondrial cytochrome c oxidase subunit VIc/VIIs"/>
    <property type="match status" value="1"/>
</dbReference>
<evidence type="ECO:0000313" key="8">
    <source>
        <dbReference type="Proteomes" id="UP001652740"/>
    </source>
</evidence>
<proteinExistence type="predicted"/>
<comment type="subcellular location">
    <subcellularLocation>
        <location evidence="1">Mitochondrion inner membrane</location>
    </subcellularLocation>
</comment>
<accession>A0A6J3C5K0</accession>
<dbReference type="SUPFAM" id="SSF81415">
    <property type="entry name" value="Mitochondrial cytochrome c oxidase subunit VIc"/>
    <property type="match status" value="1"/>
</dbReference>
<keyword evidence="8" id="KW-1185">Reference proteome</keyword>
<sequence>MSYQPCPPSTPEPCPQVCPPPPPAPPCRVKPIMRGLHWAQTKLIIAQGFGLAFLGGAAYYVLISLPRMEAYKDFYAKGEFEDWADEMAKKGLFQSVPVESLKR</sequence>
<keyword evidence="3" id="KW-0999">Mitochondrion inner membrane</keyword>
<evidence type="ECO:0000256" key="4">
    <source>
        <dbReference type="ARBA" id="ARBA00022989"/>
    </source>
</evidence>
<dbReference type="GeneID" id="113511203"/>
<evidence type="ECO:0000256" key="2">
    <source>
        <dbReference type="ARBA" id="ARBA00022692"/>
    </source>
</evidence>
<dbReference type="GO" id="GO:0005743">
    <property type="term" value="C:mitochondrial inner membrane"/>
    <property type="evidence" value="ECO:0007669"/>
    <property type="project" value="UniProtKB-SubCell"/>
</dbReference>